<feature type="signal peptide" evidence="2">
    <location>
        <begin position="1"/>
        <end position="23"/>
    </location>
</feature>
<dbReference type="Proteomes" id="UP000220797">
    <property type="component" value="Unassembled WGS sequence"/>
</dbReference>
<feature type="region of interest" description="Disordered" evidence="1">
    <location>
        <begin position="137"/>
        <end position="175"/>
    </location>
</feature>
<comment type="caution">
    <text evidence="3">The sequence shown here is derived from an EMBL/GenBank/DDBJ whole genome shotgun (WGS) entry which is preliminary data.</text>
</comment>
<dbReference type="AlphaFoldDB" id="A0A1J1GWJ3"/>
<name>A0A1J1GWJ3_PLAGA</name>
<feature type="compositionally biased region" description="Basic and acidic residues" evidence="1">
    <location>
        <begin position="137"/>
        <end position="155"/>
    </location>
</feature>
<organism evidence="3 4">
    <name type="scientific">Plasmodium gallinaceum</name>
    <dbReference type="NCBI Taxonomy" id="5849"/>
    <lineage>
        <taxon>Eukaryota</taxon>
        <taxon>Sar</taxon>
        <taxon>Alveolata</taxon>
        <taxon>Apicomplexa</taxon>
        <taxon>Aconoidasida</taxon>
        <taxon>Haemosporida</taxon>
        <taxon>Plasmodiidae</taxon>
        <taxon>Plasmodium</taxon>
        <taxon>Plasmodium (Haemamoeba)</taxon>
    </lineage>
</organism>
<dbReference type="GeneID" id="39732743"/>
<accession>A0A1J1GWJ3</accession>
<dbReference type="EMBL" id="CVMV01000070">
    <property type="protein sequence ID" value="CRG96631.1"/>
    <property type="molecule type" value="Genomic_DNA"/>
</dbReference>
<evidence type="ECO:0000313" key="3">
    <source>
        <dbReference type="EMBL" id="CRG96631.1"/>
    </source>
</evidence>
<keyword evidence="4" id="KW-1185">Reference proteome</keyword>
<evidence type="ECO:0000313" key="4">
    <source>
        <dbReference type="Proteomes" id="UP000220797"/>
    </source>
</evidence>
<keyword evidence="2" id="KW-0732">Signal</keyword>
<feature type="chain" id="PRO_5009618940" description="Fam-c protein" evidence="2">
    <location>
        <begin position="24"/>
        <end position="329"/>
    </location>
</feature>
<dbReference type="RefSeq" id="XP_028529435.1">
    <property type="nucleotide sequence ID" value="XM_028672931.1"/>
</dbReference>
<sequence length="329" mass="39032">MKKINKIVFLIFVSFFIIDQKFSEGFLSDSKDFYDINKSSSSRNISKYGQLRKEKEDKNNLRKNNNASDPCDFEICFEIKKEEQIGVSDKCSRKKCYLHKATLIKNKSVTNLEPHELYGEVENSDISKRWRDGNFSNKKNDYKFEGNNNSDKETGISEENGGTDDDEHGQSWEEFNFDSWDPSNNEYKHNSNSNSNTNSNSNYFLHKFNSSPVYNKSDKLNEVHLMKEKYCTRFTNSDEKNNKEISIYDNIFEMHHKPKCHNYYELKCSCFDESGKAKTEDFVIYINPIYKSKKEEEEIKEHEKSKSNYYEKNIVFMNEIINKLRYYNF</sequence>
<proteinExistence type="predicted"/>
<protein>
    <recommendedName>
        <fullName evidence="5">Fam-c protein</fullName>
    </recommendedName>
</protein>
<dbReference type="VEuPathDB" id="PlasmoDB:PGAL8A_00421100"/>
<gene>
    <name evidence="3" type="ORF">PGAL8A_00421100</name>
</gene>
<evidence type="ECO:0000256" key="1">
    <source>
        <dbReference type="SAM" id="MobiDB-lite"/>
    </source>
</evidence>
<evidence type="ECO:0008006" key="5">
    <source>
        <dbReference type="Google" id="ProtNLM"/>
    </source>
</evidence>
<reference evidence="3" key="1">
    <citation type="submission" date="2015-04" db="EMBL/GenBank/DDBJ databases">
        <authorList>
            <consortium name="Pathogen Informatics"/>
        </authorList>
    </citation>
    <scope>NUCLEOTIDE SEQUENCE [LARGE SCALE GENOMIC DNA]</scope>
    <source>
        <strain evidence="3">8A</strain>
    </source>
</reference>
<evidence type="ECO:0000256" key="2">
    <source>
        <dbReference type="SAM" id="SignalP"/>
    </source>
</evidence>